<dbReference type="AlphaFoldDB" id="A0A4R3LBL7"/>
<dbReference type="RefSeq" id="WP_131923021.1">
    <property type="nucleotide sequence ID" value="NZ_SMAG01000001.1"/>
</dbReference>
<proteinExistence type="predicted"/>
<evidence type="ECO:0000313" key="2">
    <source>
        <dbReference type="Proteomes" id="UP000294937"/>
    </source>
</evidence>
<gene>
    <name evidence="1" type="ORF">EDD58_101256</name>
</gene>
<keyword evidence="2" id="KW-1185">Reference proteome</keyword>
<accession>A0A4R3LBL7</accession>
<dbReference type="EMBL" id="SMAG01000001">
    <property type="protein sequence ID" value="TCS96620.1"/>
    <property type="molecule type" value="Genomic_DNA"/>
</dbReference>
<reference evidence="1 2" key="1">
    <citation type="submission" date="2019-03" db="EMBL/GenBank/DDBJ databases">
        <title>Genomic Encyclopedia of Type Strains, Phase IV (KMG-IV): sequencing the most valuable type-strain genomes for metagenomic binning, comparative biology and taxonomic classification.</title>
        <authorList>
            <person name="Goeker M."/>
        </authorList>
    </citation>
    <scope>NUCLEOTIDE SEQUENCE [LARGE SCALE GENOMIC DNA]</scope>
    <source>
        <strain evidence="1 2">DSM 45707</strain>
    </source>
</reference>
<name>A0A4R3LBL7_9BACL</name>
<comment type="caution">
    <text evidence="1">The sequence shown here is derived from an EMBL/GenBank/DDBJ whole genome shotgun (WGS) entry which is preliminary data.</text>
</comment>
<dbReference type="Proteomes" id="UP000294937">
    <property type="component" value="Unassembled WGS sequence"/>
</dbReference>
<evidence type="ECO:0000313" key="1">
    <source>
        <dbReference type="EMBL" id="TCS96620.1"/>
    </source>
</evidence>
<sequence length="98" mass="11246">MQVVVEERVAVPHFDEAKDVSMMRPSSTISEIAAKCQSLFKTLSSDWQSIEPQWRDSQRKKFEQSEIAPVLSSEGQLLSRINQVYSIICEIEKRGYLP</sequence>
<protein>
    <submittedName>
        <fullName evidence="1">Uncharacterized protein</fullName>
    </submittedName>
</protein>
<organism evidence="1 2">
    <name type="scientific">Hazenella coriacea</name>
    <dbReference type="NCBI Taxonomy" id="1179467"/>
    <lineage>
        <taxon>Bacteria</taxon>
        <taxon>Bacillati</taxon>
        <taxon>Bacillota</taxon>
        <taxon>Bacilli</taxon>
        <taxon>Bacillales</taxon>
        <taxon>Thermoactinomycetaceae</taxon>
        <taxon>Hazenella</taxon>
    </lineage>
</organism>